<protein>
    <submittedName>
        <fullName evidence="2">Uncharacterized protein</fullName>
    </submittedName>
</protein>
<gene>
    <name evidence="2" type="ORF">GGR37_003819</name>
</gene>
<accession>A0A7W7AEG9</accession>
<feature type="transmembrane region" description="Helical" evidence="1">
    <location>
        <begin position="35"/>
        <end position="54"/>
    </location>
</feature>
<evidence type="ECO:0000313" key="3">
    <source>
        <dbReference type="Proteomes" id="UP000538566"/>
    </source>
</evidence>
<sequence length="88" mass="9442">MLILIASVQGLVVFGSAYALWHWRGFSNVWLKAPLMLMSWLGWCILTIAGYAALGGDGGLMDGFGLVLILCITALLGSLLFLLGWVLA</sequence>
<dbReference type="RefSeq" id="WP_144907154.1">
    <property type="nucleotide sequence ID" value="NZ_JACHOA010000009.1"/>
</dbReference>
<evidence type="ECO:0000313" key="2">
    <source>
        <dbReference type="EMBL" id="MBB4615523.1"/>
    </source>
</evidence>
<keyword evidence="1" id="KW-0812">Transmembrane</keyword>
<dbReference type="Proteomes" id="UP000538566">
    <property type="component" value="Unassembled WGS sequence"/>
</dbReference>
<reference evidence="2 3" key="1">
    <citation type="submission" date="2020-08" db="EMBL/GenBank/DDBJ databases">
        <title>Genomic Encyclopedia of Type Strains, Phase IV (KMG-IV): sequencing the most valuable type-strain genomes for metagenomic binning, comparative biology and taxonomic classification.</title>
        <authorList>
            <person name="Goeker M."/>
        </authorList>
    </citation>
    <scope>NUCLEOTIDE SEQUENCE [LARGE SCALE GENOMIC DNA]</scope>
    <source>
        <strain evidence="2 3">DSM 17507</strain>
    </source>
</reference>
<feature type="transmembrane region" description="Helical" evidence="1">
    <location>
        <begin position="66"/>
        <end position="87"/>
    </location>
</feature>
<keyword evidence="1" id="KW-1133">Transmembrane helix</keyword>
<keyword evidence="1" id="KW-0472">Membrane</keyword>
<name>A0A7W7AEG9_9SPHN</name>
<dbReference type="AlphaFoldDB" id="A0A7W7AEG9"/>
<keyword evidence="3" id="KW-1185">Reference proteome</keyword>
<organism evidence="2 3">
    <name type="scientific">Novosphingobium taihuense</name>
    <dbReference type="NCBI Taxonomy" id="260085"/>
    <lineage>
        <taxon>Bacteria</taxon>
        <taxon>Pseudomonadati</taxon>
        <taxon>Pseudomonadota</taxon>
        <taxon>Alphaproteobacteria</taxon>
        <taxon>Sphingomonadales</taxon>
        <taxon>Sphingomonadaceae</taxon>
        <taxon>Novosphingobium</taxon>
    </lineage>
</organism>
<dbReference type="EMBL" id="JACHOA010000009">
    <property type="protein sequence ID" value="MBB4615523.1"/>
    <property type="molecule type" value="Genomic_DNA"/>
</dbReference>
<comment type="caution">
    <text evidence="2">The sequence shown here is derived from an EMBL/GenBank/DDBJ whole genome shotgun (WGS) entry which is preliminary data.</text>
</comment>
<proteinExistence type="predicted"/>
<evidence type="ECO:0000256" key="1">
    <source>
        <dbReference type="SAM" id="Phobius"/>
    </source>
</evidence>